<dbReference type="GO" id="GO:0005886">
    <property type="term" value="C:plasma membrane"/>
    <property type="evidence" value="ECO:0007669"/>
    <property type="project" value="TreeGrafter"/>
</dbReference>
<keyword evidence="4 5" id="KW-0472">Membrane</keyword>
<keyword evidence="2 5" id="KW-0812">Transmembrane</keyword>
<proteinExistence type="predicted"/>
<evidence type="ECO:0000313" key="6">
    <source>
        <dbReference type="EMBL" id="SMD29841.1"/>
    </source>
</evidence>
<dbReference type="Pfam" id="PF00335">
    <property type="entry name" value="Tetraspanin"/>
    <property type="match status" value="1"/>
</dbReference>
<protein>
    <submittedName>
        <fullName evidence="6">U10-Theraphotoxin-Sfo1a_1</fullName>
    </submittedName>
</protein>
<evidence type="ECO:0000256" key="3">
    <source>
        <dbReference type="ARBA" id="ARBA00022989"/>
    </source>
</evidence>
<dbReference type="CDD" id="cd03127">
    <property type="entry name" value="tetraspanin_LEL"/>
    <property type="match status" value="1"/>
</dbReference>
<accession>A0A482ZDX0</accession>
<dbReference type="PANTHER" id="PTHR19282">
    <property type="entry name" value="TETRASPANIN"/>
    <property type="match status" value="1"/>
</dbReference>
<comment type="subcellular location">
    <subcellularLocation>
        <location evidence="1">Membrane</location>
        <topology evidence="1">Multi-pass membrane protein</topology>
    </subcellularLocation>
</comment>
<evidence type="ECO:0000256" key="4">
    <source>
        <dbReference type="ARBA" id="ARBA00023136"/>
    </source>
</evidence>
<reference evidence="6" key="2">
    <citation type="submission" date="2019-04" db="EMBL/GenBank/DDBJ databases">
        <title>Unravelling the molecular evolution of spider venoms.</title>
        <authorList>
            <person name="Pineda S."/>
        </authorList>
    </citation>
    <scope>NUCLEOTIDE SEQUENCE</scope>
</reference>
<keyword evidence="3 5" id="KW-1133">Transmembrane helix</keyword>
<dbReference type="SUPFAM" id="SSF48652">
    <property type="entry name" value="Tetraspanin"/>
    <property type="match status" value="1"/>
</dbReference>
<feature type="transmembrane region" description="Helical" evidence="5">
    <location>
        <begin position="117"/>
        <end position="145"/>
    </location>
</feature>
<sequence>MVMSFGVLLFLIFVIELGGGIAAYVYRNQFKELVRENMQNSIDQFDTKKDTAALWDEMQEKLKCCGVVGKSSYEKRGIIPGSCCGNNSKDDTCKPDNPKIYEQGCLDALQNFMQHKILMVGGAAVGVGIIELLGVIFACCLANAIKKEYEGV</sequence>
<evidence type="ECO:0000256" key="1">
    <source>
        <dbReference type="ARBA" id="ARBA00004141"/>
    </source>
</evidence>
<dbReference type="Gene3D" id="1.10.1450.10">
    <property type="entry name" value="Tetraspanin"/>
    <property type="match status" value="1"/>
</dbReference>
<dbReference type="InterPro" id="IPR008952">
    <property type="entry name" value="Tetraspanin_EC2_sf"/>
</dbReference>
<feature type="transmembrane region" description="Helical" evidence="5">
    <location>
        <begin position="6"/>
        <end position="26"/>
    </location>
</feature>
<organism evidence="6">
    <name type="scientific">Selenotholus foelschei</name>
    <dbReference type="NCBI Taxonomy" id="1905327"/>
    <lineage>
        <taxon>Eukaryota</taxon>
        <taxon>Metazoa</taxon>
        <taxon>Ecdysozoa</taxon>
        <taxon>Arthropoda</taxon>
        <taxon>Chelicerata</taxon>
        <taxon>Arachnida</taxon>
        <taxon>Araneae</taxon>
        <taxon>Mygalomorphae</taxon>
        <taxon>Avicularoidea</taxon>
        <taxon>Theraphosidae</taxon>
        <taxon>Selenotholus</taxon>
    </lineage>
</organism>
<evidence type="ECO:0000256" key="2">
    <source>
        <dbReference type="ARBA" id="ARBA00022692"/>
    </source>
</evidence>
<reference evidence="6" key="1">
    <citation type="submission" date="2017-03" db="EMBL/GenBank/DDBJ databases">
        <authorList>
            <person name="QRISCLOUD D."/>
        </authorList>
    </citation>
    <scope>NUCLEOTIDE SEQUENCE</scope>
</reference>
<name>A0A482ZDX0_9ARAC</name>
<evidence type="ECO:0000256" key="5">
    <source>
        <dbReference type="SAM" id="Phobius"/>
    </source>
</evidence>
<dbReference type="InterPro" id="IPR018499">
    <property type="entry name" value="Tetraspanin/Peripherin"/>
</dbReference>
<dbReference type="EMBL" id="HAGO01000153">
    <property type="protein sequence ID" value="SMD29841.1"/>
    <property type="molecule type" value="Transcribed_RNA"/>
</dbReference>
<dbReference type="PANTHER" id="PTHR19282:SF456">
    <property type="entry name" value="CD63 MOLECULE"/>
    <property type="match status" value="1"/>
</dbReference>
<dbReference type="AlphaFoldDB" id="A0A482ZDX0"/>